<feature type="domain" description="PDZ" evidence="3">
    <location>
        <begin position="57"/>
        <end position="135"/>
    </location>
</feature>
<dbReference type="Gene3D" id="2.30.29.30">
    <property type="entry name" value="Pleckstrin-homology domain (PH domain)/Phosphotyrosine-binding domain (PTB)"/>
    <property type="match status" value="1"/>
</dbReference>
<dbReference type="PROSITE" id="PS50057">
    <property type="entry name" value="FERM_3"/>
    <property type="match status" value="1"/>
</dbReference>
<dbReference type="EMBL" id="VWZF01004538">
    <property type="protein sequence ID" value="NXF78990.1"/>
    <property type="molecule type" value="Genomic_DNA"/>
</dbReference>
<feature type="compositionally biased region" description="Low complexity" evidence="1">
    <location>
        <begin position="1173"/>
        <end position="1190"/>
    </location>
</feature>
<feature type="compositionally biased region" description="Low complexity" evidence="1">
    <location>
        <begin position="35"/>
        <end position="50"/>
    </location>
</feature>
<dbReference type="PANTHER" id="PTHR46221:SF2">
    <property type="entry name" value="FERM AND PDZ DOMAIN-CONTAINING PROTEIN 1"/>
    <property type="match status" value="1"/>
</dbReference>
<evidence type="ECO:0000259" key="2">
    <source>
        <dbReference type="PROSITE" id="PS50057"/>
    </source>
</evidence>
<feature type="non-terminal residue" evidence="4">
    <location>
        <position position="1"/>
    </location>
</feature>
<dbReference type="Pfam" id="PF21989">
    <property type="entry name" value="RA_2"/>
    <property type="match status" value="1"/>
</dbReference>
<dbReference type="InterPro" id="IPR029071">
    <property type="entry name" value="Ubiquitin-like_domsf"/>
</dbReference>
<proteinExistence type="predicted"/>
<feature type="non-terminal residue" evidence="4">
    <location>
        <position position="1477"/>
    </location>
</feature>
<sequence>MEDLETNLIQTRKACRIEQMVAKWLHRSRDSAPRGSMSALDSAGDSGASPASRVKLTVTVYRDLVLQHYGFEICPNLPLTIASVTAGSTADGKLQPGDQLLLINSRPVDDLSVERAASIIREAGDDLVLTILRCTSGGPKSSFLTEEKRARLKTNPVKVRFAEEVLLNGHSQGSSLLCMPNVLKVYLENGQTKAFRFERSTTVKDIVLTLQEKLSIRSIAHFALVLEEQYNLAKIHLLHEEELISQVVQKRESHDYRCLFRVCFVPKDPLDLLQEDPVAFEYLYLQSCSDVLQERFAVEMKCSVALRLAALHIQERIYACAQPQKVSLKYIERDWGIENFISPTLLRNMRGKDIKKAISYHLKRNQVLLDPRQKHTLTATQVRLSYLQILGELKMYSGKIFNATLMLQDRESYVALLVGAKHGVSQIINSKLNIVTSLAEFPSISKVELSEESERVSTVKIYLQDLKVLTLLLESNTAKDLICLIIGYYRLFVDANASIFTWGDKNQQLHRVSAEEGYESRACSDSEDSWELESCSERRRDAPSVAGQGPPRSPGRDGAAPRAGGADPRDGGDNATDSTSEASDSANSESRGFKTSGSSDSMDALEEDELEACSSSRPELFHLYAPTVQEMSSGDRSFVPVCAAGIPGGAGASDYFCFVQVPPAEPPGSRGSPSEQGAGATALEARLSEMDAMGYYSLCYGTAPAGAGQGSAGHGDIVLQPPPGFGDSSSEEEFYDAADRLSPPDTLAENSSCIPRRPRCYSLGENLSMGQTAREKHRVEKELTYAKSLRKRRSFLKTDYTSQVSFPSALPDSPQSCHSWPPTQRCLEDMGKDMETGLSLATWAQRDTAGRDPCCDPVEMEPDTMETKSVMEWGAPSISAVRRPGDQCGEEDSGLLLVQSPLLSLEKAEPLPGGQSGAAQESSPLETDAGGLREGSHVPTGGWLAGGALEEGGEAAATQHTVSAVPPSGGQEGTCLADEPVLPPPAPGPSMALVQEVSKDPGLLLAPCQESQGGGDCCADGSGDGPVSRARSRQVVNGEALRKVHEGHVGFPDAAQLLGDCGASGVLTRLSWLSFGVRTDLTSLSLAQDRVDVPLEPLASQRTSGCAGADAVRRENPTSPAGAGFGQELVSSLGLGEGEPRGDTGNVAQQQPQPAQGSLPREQAAEVGKDSCLTPAPGLSGSSGPIPLGSLGKGAGDQGAAKPSFLCFSHEDGEQSPSHPIAVRPQGCSPAQSNLSPHGTDSCGCRLPYIGCFHQPDRGEHETSPPTFLGPLTTPPPSSCSLPGPPVSRFPVSSAGDVAGRDPHVRALGQLKDQAWMSPADFSRFLAYTAELQEVVGKLSGNPATHLQDQCTEQGADSKGALGWASRDLLSSCQALLSTEQPLTEVQRALRATFDRLVHLALTCFQVTHCWRCRQRQQELGAALGDVVGTYQGLVQAVHQQLHEQGCPELGAKLLARQHMALSAAVFCLLQQFRAPP</sequence>
<dbReference type="SMART" id="SM00228">
    <property type="entry name" value="PDZ"/>
    <property type="match status" value="1"/>
</dbReference>
<reference evidence="4 5" key="1">
    <citation type="submission" date="2019-09" db="EMBL/GenBank/DDBJ databases">
        <title>Bird 10,000 Genomes (B10K) Project - Family phase.</title>
        <authorList>
            <person name="Zhang G."/>
        </authorList>
    </citation>
    <scope>NUCLEOTIDE SEQUENCE [LARGE SCALE GENOMIC DNA]</scope>
    <source>
        <strain evidence="4">B10K-DU-001-03</strain>
        <tissue evidence="4">Muscle</tissue>
    </source>
</reference>
<dbReference type="Proteomes" id="UP000588334">
    <property type="component" value="Unassembled WGS sequence"/>
</dbReference>
<dbReference type="CDD" id="cd14473">
    <property type="entry name" value="FERM_B-lobe"/>
    <property type="match status" value="1"/>
</dbReference>
<feature type="domain" description="FERM" evidence="2">
    <location>
        <begin position="181"/>
        <end position="496"/>
    </location>
</feature>
<feature type="region of interest" description="Disordered" evidence="1">
    <location>
        <begin position="907"/>
        <end position="979"/>
    </location>
</feature>
<dbReference type="SUPFAM" id="SSF50156">
    <property type="entry name" value="PDZ domain-like"/>
    <property type="match status" value="1"/>
</dbReference>
<keyword evidence="5" id="KW-1185">Reference proteome</keyword>
<dbReference type="Gene3D" id="3.10.20.90">
    <property type="entry name" value="Phosphatidylinositol 3-kinase Catalytic Subunit, Chain A, domain 1"/>
    <property type="match status" value="1"/>
</dbReference>
<dbReference type="InterPro" id="IPR036034">
    <property type="entry name" value="PDZ_sf"/>
</dbReference>
<dbReference type="OrthoDB" id="5859304at2759"/>
<dbReference type="Pfam" id="PF00373">
    <property type="entry name" value="FERM_M"/>
    <property type="match status" value="1"/>
</dbReference>
<dbReference type="Pfam" id="PF00595">
    <property type="entry name" value="PDZ"/>
    <property type="match status" value="1"/>
</dbReference>
<protein>
    <submittedName>
        <fullName evidence="4">FRPD1 protein</fullName>
    </submittedName>
</protein>
<gene>
    <name evidence="4" type="primary">Frmpd1</name>
    <name evidence="4" type="ORF">SCLMEX_R02451</name>
</gene>
<evidence type="ECO:0000256" key="1">
    <source>
        <dbReference type="SAM" id="MobiDB-lite"/>
    </source>
</evidence>
<dbReference type="SUPFAM" id="SSF50729">
    <property type="entry name" value="PH domain-like"/>
    <property type="match status" value="1"/>
</dbReference>
<comment type="caution">
    <text evidence="4">The sequence shown here is derived from an EMBL/GenBank/DDBJ whole genome shotgun (WGS) entry which is preliminary data.</text>
</comment>
<dbReference type="InterPro" id="IPR019749">
    <property type="entry name" value="Band_41_domain"/>
</dbReference>
<dbReference type="InterPro" id="IPR000299">
    <property type="entry name" value="FERM_domain"/>
</dbReference>
<organism evidence="4 5">
    <name type="scientific">Sclerurus mexicanus</name>
    <name type="common">tawny-throated leaftosser</name>
    <dbReference type="NCBI Taxonomy" id="265632"/>
    <lineage>
        <taxon>Eukaryota</taxon>
        <taxon>Metazoa</taxon>
        <taxon>Chordata</taxon>
        <taxon>Craniata</taxon>
        <taxon>Vertebrata</taxon>
        <taxon>Euteleostomi</taxon>
        <taxon>Archelosauria</taxon>
        <taxon>Archosauria</taxon>
        <taxon>Dinosauria</taxon>
        <taxon>Saurischia</taxon>
        <taxon>Theropoda</taxon>
        <taxon>Coelurosauria</taxon>
        <taxon>Aves</taxon>
        <taxon>Neognathae</taxon>
        <taxon>Neoaves</taxon>
        <taxon>Telluraves</taxon>
        <taxon>Australaves</taxon>
        <taxon>Passeriformes</taxon>
        <taxon>Furnariidae</taxon>
        <taxon>Sclerurus</taxon>
    </lineage>
</organism>
<dbReference type="InterPro" id="IPR011993">
    <property type="entry name" value="PH-like_dom_sf"/>
</dbReference>
<name>A0A7K8WL44_9FURN</name>
<dbReference type="SMART" id="SM00295">
    <property type="entry name" value="B41"/>
    <property type="match status" value="1"/>
</dbReference>
<feature type="compositionally biased region" description="Low complexity" evidence="1">
    <location>
        <begin position="573"/>
        <end position="590"/>
    </location>
</feature>
<dbReference type="GO" id="GO:0005938">
    <property type="term" value="C:cell cortex"/>
    <property type="evidence" value="ECO:0007669"/>
    <property type="project" value="TreeGrafter"/>
</dbReference>
<accession>A0A7K8WL44</accession>
<dbReference type="FunFam" id="1.20.80.10:FF:000009">
    <property type="entry name" value="FERM and PDZ domain containing 4"/>
    <property type="match status" value="1"/>
</dbReference>
<feature type="region of interest" description="Disordered" evidence="1">
    <location>
        <begin position="31"/>
        <end position="50"/>
    </location>
</feature>
<feature type="compositionally biased region" description="Polar residues" evidence="1">
    <location>
        <begin position="1146"/>
        <end position="1156"/>
    </location>
</feature>
<dbReference type="Gene3D" id="2.30.42.10">
    <property type="match status" value="1"/>
</dbReference>
<dbReference type="InterPro" id="IPR035963">
    <property type="entry name" value="FERM_2"/>
</dbReference>
<dbReference type="Gene3D" id="1.20.80.10">
    <property type="match status" value="1"/>
</dbReference>
<dbReference type="InterPro" id="IPR001478">
    <property type="entry name" value="PDZ"/>
</dbReference>
<dbReference type="InterPro" id="IPR019748">
    <property type="entry name" value="FERM_central"/>
</dbReference>
<dbReference type="SUPFAM" id="SSF54236">
    <property type="entry name" value="Ubiquitin-like"/>
    <property type="match status" value="1"/>
</dbReference>
<dbReference type="FunFam" id="3.10.20.90:FF:000203">
    <property type="entry name" value="FERM and PDZ domain containing 1"/>
    <property type="match status" value="1"/>
</dbReference>
<dbReference type="GO" id="GO:0005886">
    <property type="term" value="C:plasma membrane"/>
    <property type="evidence" value="ECO:0007669"/>
    <property type="project" value="TreeGrafter"/>
</dbReference>
<feature type="compositionally biased region" description="Low complexity" evidence="1">
    <location>
        <begin position="556"/>
        <end position="566"/>
    </location>
</feature>
<evidence type="ECO:0000313" key="5">
    <source>
        <dbReference type="Proteomes" id="UP000588334"/>
    </source>
</evidence>
<dbReference type="FunFam" id="2.30.29.30:FF:000066">
    <property type="entry name" value="FERM and PDZ domain-containing protein 4"/>
    <property type="match status" value="1"/>
</dbReference>
<evidence type="ECO:0000313" key="4">
    <source>
        <dbReference type="EMBL" id="NXF78990.1"/>
    </source>
</evidence>
<dbReference type="SUPFAM" id="SSF47031">
    <property type="entry name" value="Second domain of FERM"/>
    <property type="match status" value="1"/>
</dbReference>
<feature type="region of interest" description="Disordered" evidence="1">
    <location>
        <begin position="534"/>
        <end position="612"/>
    </location>
</feature>
<dbReference type="PROSITE" id="PS50106">
    <property type="entry name" value="PDZ"/>
    <property type="match status" value="1"/>
</dbReference>
<dbReference type="CDD" id="cd17168">
    <property type="entry name" value="FERM_F1_FRMPD1"/>
    <property type="match status" value="1"/>
</dbReference>
<dbReference type="PANTHER" id="PTHR46221">
    <property type="entry name" value="FERM AND PDZ DOMAIN-CONTAINING PROTEIN FAMILY MEMBER"/>
    <property type="match status" value="1"/>
</dbReference>
<feature type="region of interest" description="Disordered" evidence="1">
    <location>
        <begin position="1100"/>
        <end position="1237"/>
    </location>
</feature>
<dbReference type="InterPro" id="IPR014352">
    <property type="entry name" value="FERM/acyl-CoA-bd_prot_sf"/>
</dbReference>
<evidence type="ECO:0000259" key="3">
    <source>
        <dbReference type="PROSITE" id="PS50106"/>
    </source>
</evidence>